<dbReference type="STRING" id="1249627.D779_2305"/>
<dbReference type="eggNOG" id="ENOG5032XD5">
    <property type="taxonomic scope" value="Bacteria"/>
</dbReference>
<dbReference type="Proteomes" id="UP000019460">
    <property type="component" value="Unassembled WGS sequence"/>
</dbReference>
<keyword evidence="3" id="KW-1185">Reference proteome</keyword>
<feature type="chain" id="PRO_5004933949" description="Rap1a immunity protein domain-containing protein" evidence="1">
    <location>
        <begin position="29"/>
        <end position="130"/>
    </location>
</feature>
<proteinExistence type="predicted"/>
<sequence>MLHRSNSIRIILSVGLIAAALGAQPAWAQREETAPALWGYGVKSCTNFLAVVPRRDTPLELADEEYLRYRQWLAGLVSGLNLATRHDVLEGAQIDAAMSRIQSICQNDPSEDFFNASLRLLRLLGQLKSN</sequence>
<dbReference type="EMBL" id="AONC01000038">
    <property type="protein sequence ID" value="EXJ14611.1"/>
    <property type="molecule type" value="Genomic_DNA"/>
</dbReference>
<reference evidence="2 3" key="1">
    <citation type="submission" date="2012-11" db="EMBL/GenBank/DDBJ databases">
        <title>Genome assembly of Thiorhodococcus sp. AK35.</title>
        <authorList>
            <person name="Nupur N."/>
            <person name="Khatri I."/>
            <person name="Subramanian S."/>
            <person name="Pinnaka A."/>
        </authorList>
    </citation>
    <scope>NUCLEOTIDE SEQUENCE [LARGE SCALE GENOMIC DNA]</scope>
    <source>
        <strain evidence="2 3">AK35</strain>
    </source>
</reference>
<dbReference type="RefSeq" id="WP_043754610.1">
    <property type="nucleotide sequence ID" value="NZ_AONC01000038.1"/>
</dbReference>
<evidence type="ECO:0000313" key="2">
    <source>
        <dbReference type="EMBL" id="EXJ14611.1"/>
    </source>
</evidence>
<organism evidence="2 3">
    <name type="scientific">Imhoffiella purpurea</name>
    <dbReference type="NCBI Taxonomy" id="1249627"/>
    <lineage>
        <taxon>Bacteria</taxon>
        <taxon>Pseudomonadati</taxon>
        <taxon>Pseudomonadota</taxon>
        <taxon>Gammaproteobacteria</taxon>
        <taxon>Chromatiales</taxon>
        <taxon>Chromatiaceae</taxon>
        <taxon>Imhoffiella</taxon>
    </lineage>
</organism>
<accession>W9VC95</accession>
<evidence type="ECO:0008006" key="4">
    <source>
        <dbReference type="Google" id="ProtNLM"/>
    </source>
</evidence>
<feature type="signal peptide" evidence="1">
    <location>
        <begin position="1"/>
        <end position="28"/>
    </location>
</feature>
<evidence type="ECO:0000256" key="1">
    <source>
        <dbReference type="SAM" id="SignalP"/>
    </source>
</evidence>
<comment type="caution">
    <text evidence="2">The sequence shown here is derived from an EMBL/GenBank/DDBJ whole genome shotgun (WGS) entry which is preliminary data.</text>
</comment>
<evidence type="ECO:0000313" key="3">
    <source>
        <dbReference type="Proteomes" id="UP000019460"/>
    </source>
</evidence>
<protein>
    <recommendedName>
        <fullName evidence="4">Rap1a immunity protein domain-containing protein</fullName>
    </recommendedName>
</protein>
<name>W9VC95_9GAMM</name>
<gene>
    <name evidence="2" type="ORF">D779_2305</name>
</gene>
<keyword evidence="1" id="KW-0732">Signal</keyword>
<dbReference type="AlphaFoldDB" id="W9VC95"/>